<organism evidence="1 2">
    <name type="scientific">Prauserella alba</name>
    <dbReference type="NCBI Taxonomy" id="176898"/>
    <lineage>
        <taxon>Bacteria</taxon>
        <taxon>Bacillati</taxon>
        <taxon>Actinomycetota</taxon>
        <taxon>Actinomycetes</taxon>
        <taxon>Pseudonocardiales</taxon>
        <taxon>Pseudonocardiaceae</taxon>
        <taxon>Prauserella</taxon>
    </lineage>
</organism>
<evidence type="ECO:0000313" key="2">
    <source>
        <dbReference type="Proteomes" id="UP001500467"/>
    </source>
</evidence>
<dbReference type="Proteomes" id="UP001500467">
    <property type="component" value="Unassembled WGS sequence"/>
</dbReference>
<proteinExistence type="predicted"/>
<name>A0ABN1VRJ7_9PSEU</name>
<accession>A0ABN1VRJ7</accession>
<keyword evidence="2" id="KW-1185">Reference proteome</keyword>
<evidence type="ECO:0000313" key="1">
    <source>
        <dbReference type="EMBL" id="GAA1220223.1"/>
    </source>
</evidence>
<dbReference type="EMBL" id="BAAALM010000019">
    <property type="protein sequence ID" value="GAA1220223.1"/>
    <property type="molecule type" value="Genomic_DNA"/>
</dbReference>
<reference evidence="1 2" key="1">
    <citation type="journal article" date="2019" name="Int. J. Syst. Evol. Microbiol.">
        <title>The Global Catalogue of Microorganisms (GCM) 10K type strain sequencing project: providing services to taxonomists for standard genome sequencing and annotation.</title>
        <authorList>
            <consortium name="The Broad Institute Genomics Platform"/>
            <consortium name="The Broad Institute Genome Sequencing Center for Infectious Disease"/>
            <person name="Wu L."/>
            <person name="Ma J."/>
        </authorList>
    </citation>
    <scope>NUCLEOTIDE SEQUENCE [LARGE SCALE GENOMIC DNA]</scope>
    <source>
        <strain evidence="1 2">JCM 13022</strain>
    </source>
</reference>
<gene>
    <name evidence="1" type="ORF">GCM10009675_48740</name>
</gene>
<protein>
    <submittedName>
        <fullName evidence="1">Uncharacterized protein</fullName>
    </submittedName>
</protein>
<comment type="caution">
    <text evidence="1">The sequence shown here is derived from an EMBL/GenBank/DDBJ whole genome shotgun (WGS) entry which is preliminary data.</text>
</comment>
<sequence>MYTRRTSASAACGSGATGIPVNGADIVTGAASIPVATLRVSCSARRRAGAPETPPMGSAGPAVGPGWLGVFGTVLVTGASGEPKTVTRE</sequence>